<protein>
    <submittedName>
        <fullName evidence="2">Uncharacterized protein</fullName>
    </submittedName>
</protein>
<sequence>MKTIKYFFILSLFVSIFLLRTSIYAKADDIQKSVVDTKDYNVIIAYDGEDEKDIFNGLKNEKKNDFIKNKIKEVFGYIAKGEFNKIQAMKKENPKLDIIIQKKDSNDNFDFVNNVNFPINENDLKKFNVVPYAHDTDTYVSNKYFSVSNDSGLAYADCLARVRVDRNLPSRRVTIVNISVSIQKSVGKFGFTPVYNGDNTARLGWGYIGLDGYGNGNIRFKAYFDKTVDMY</sequence>
<accession>A0A8H2M3T6</accession>
<gene>
    <name evidence="2" type="ORF">NCTC13150_00145</name>
</gene>
<keyword evidence="1" id="KW-0732">Signal</keyword>
<evidence type="ECO:0000313" key="3">
    <source>
        <dbReference type="Proteomes" id="UP000377798"/>
    </source>
</evidence>
<evidence type="ECO:0000313" key="2">
    <source>
        <dbReference type="EMBL" id="VFB15646.1"/>
    </source>
</evidence>
<comment type="caution">
    <text evidence="2">The sequence shown here is derived from an EMBL/GenBank/DDBJ whole genome shotgun (WGS) entry which is preliminary data.</text>
</comment>
<name>A0A8H2M3T6_9FIRM</name>
<feature type="signal peptide" evidence="1">
    <location>
        <begin position="1"/>
        <end position="27"/>
    </location>
</feature>
<keyword evidence="3" id="KW-1185">Reference proteome</keyword>
<dbReference type="AlphaFoldDB" id="A0A8H2M3T6"/>
<organism evidence="2 3">
    <name type="scientific">Urinicoccus massiliensis</name>
    <dbReference type="NCBI Taxonomy" id="1723382"/>
    <lineage>
        <taxon>Bacteria</taxon>
        <taxon>Bacillati</taxon>
        <taxon>Bacillota</taxon>
        <taxon>Tissierellia</taxon>
        <taxon>Tissierellales</taxon>
        <taxon>Peptoniphilaceae</taxon>
        <taxon>Urinicoccus</taxon>
    </lineage>
</organism>
<dbReference type="Proteomes" id="UP000377798">
    <property type="component" value="Unassembled WGS sequence"/>
</dbReference>
<reference evidence="2 3" key="1">
    <citation type="submission" date="2019-02" db="EMBL/GenBank/DDBJ databases">
        <authorList>
            <consortium name="Pathogen Informatics"/>
        </authorList>
    </citation>
    <scope>NUCLEOTIDE SEQUENCE [LARGE SCALE GENOMIC DNA]</scope>
    <source>
        <strain evidence="2 3">3012STDY7089603</strain>
    </source>
</reference>
<proteinExistence type="predicted"/>
<evidence type="ECO:0000256" key="1">
    <source>
        <dbReference type="SAM" id="SignalP"/>
    </source>
</evidence>
<dbReference type="RefSeq" id="WP_131748031.1">
    <property type="nucleotide sequence ID" value="NZ_CAACYI010000001.1"/>
</dbReference>
<feature type="chain" id="PRO_5034384745" evidence="1">
    <location>
        <begin position="28"/>
        <end position="231"/>
    </location>
</feature>
<dbReference type="EMBL" id="CAACYI010000001">
    <property type="protein sequence ID" value="VFB15646.1"/>
    <property type="molecule type" value="Genomic_DNA"/>
</dbReference>